<comment type="caution">
    <text evidence="3">The sequence shown here is derived from an EMBL/GenBank/DDBJ whole genome shotgun (WGS) entry which is preliminary data.</text>
</comment>
<dbReference type="EMBL" id="BFAA01023842">
    <property type="protein sequence ID" value="GCB81035.1"/>
    <property type="molecule type" value="Genomic_DNA"/>
</dbReference>
<evidence type="ECO:0000256" key="2">
    <source>
        <dbReference type="SAM" id="Phobius"/>
    </source>
</evidence>
<keyword evidence="2" id="KW-0812">Transmembrane</keyword>
<evidence type="ECO:0008006" key="5">
    <source>
        <dbReference type="Google" id="ProtNLM"/>
    </source>
</evidence>
<keyword evidence="2" id="KW-1133">Transmembrane helix</keyword>
<dbReference type="PANTHER" id="PTHR23344:SF6">
    <property type="entry name" value="GLYCEROPHOSPHODIESTER PHOSPHODIESTERASE DOMAIN-CONTAINING PROTEIN 5"/>
    <property type="match status" value="1"/>
</dbReference>
<dbReference type="STRING" id="75743.A0A401Q6M5"/>
<sequence>MYNNKGYWNDWSVPVLVLASAGFIYVAFLLILALCHIAVGQQMNLHWLHKVRMRISGEISPGTILPFPSHLLAC</sequence>
<keyword evidence="4" id="KW-1185">Reference proteome</keyword>
<dbReference type="GO" id="GO:0005886">
    <property type="term" value="C:plasma membrane"/>
    <property type="evidence" value="ECO:0007669"/>
    <property type="project" value="TreeGrafter"/>
</dbReference>
<proteinExistence type="predicted"/>
<protein>
    <recommendedName>
        <fullName evidence="5">Protein S-acyltransferase</fullName>
    </recommendedName>
</protein>
<dbReference type="PANTHER" id="PTHR23344">
    <property type="entry name" value="GLYCEROPHOSPHORYL DIESTER PHOSPHODIESTERASE"/>
    <property type="match status" value="1"/>
</dbReference>
<dbReference type="GO" id="GO:0045666">
    <property type="term" value="P:positive regulation of neuron differentiation"/>
    <property type="evidence" value="ECO:0007669"/>
    <property type="project" value="TreeGrafter"/>
</dbReference>
<keyword evidence="1" id="KW-0378">Hydrolase</keyword>
<accession>A0A401Q6M5</accession>
<feature type="transmembrane region" description="Helical" evidence="2">
    <location>
        <begin position="15"/>
        <end position="39"/>
    </location>
</feature>
<gene>
    <name evidence="3" type="ORF">scyTo_0022747</name>
</gene>
<dbReference type="Proteomes" id="UP000288216">
    <property type="component" value="Unassembled WGS sequence"/>
</dbReference>
<keyword evidence="2" id="KW-0472">Membrane</keyword>
<evidence type="ECO:0000256" key="1">
    <source>
        <dbReference type="ARBA" id="ARBA00022801"/>
    </source>
</evidence>
<name>A0A401Q6M5_SCYTO</name>
<organism evidence="3 4">
    <name type="scientific">Scyliorhinus torazame</name>
    <name type="common">Cloudy catshark</name>
    <name type="synonym">Catulus torazame</name>
    <dbReference type="NCBI Taxonomy" id="75743"/>
    <lineage>
        <taxon>Eukaryota</taxon>
        <taxon>Metazoa</taxon>
        <taxon>Chordata</taxon>
        <taxon>Craniata</taxon>
        <taxon>Vertebrata</taxon>
        <taxon>Chondrichthyes</taxon>
        <taxon>Elasmobranchii</taxon>
        <taxon>Galeomorphii</taxon>
        <taxon>Galeoidea</taxon>
        <taxon>Carcharhiniformes</taxon>
        <taxon>Scyliorhinidae</taxon>
        <taxon>Scyliorhinus</taxon>
    </lineage>
</organism>
<dbReference type="GO" id="GO:0008889">
    <property type="term" value="F:glycerophosphodiester phosphodiesterase activity"/>
    <property type="evidence" value="ECO:0007669"/>
    <property type="project" value="TreeGrafter"/>
</dbReference>
<evidence type="ECO:0000313" key="4">
    <source>
        <dbReference type="Proteomes" id="UP000288216"/>
    </source>
</evidence>
<dbReference type="OrthoDB" id="1058301at2759"/>
<dbReference type="AlphaFoldDB" id="A0A401Q6M5"/>
<reference evidence="3 4" key="1">
    <citation type="journal article" date="2018" name="Nat. Ecol. Evol.">
        <title>Shark genomes provide insights into elasmobranch evolution and the origin of vertebrates.</title>
        <authorList>
            <person name="Hara Y"/>
            <person name="Yamaguchi K"/>
            <person name="Onimaru K"/>
            <person name="Kadota M"/>
            <person name="Koyanagi M"/>
            <person name="Keeley SD"/>
            <person name="Tatsumi K"/>
            <person name="Tanaka K"/>
            <person name="Motone F"/>
            <person name="Kageyama Y"/>
            <person name="Nozu R"/>
            <person name="Adachi N"/>
            <person name="Nishimura O"/>
            <person name="Nakagawa R"/>
            <person name="Tanegashima C"/>
            <person name="Kiyatake I"/>
            <person name="Matsumoto R"/>
            <person name="Murakumo K"/>
            <person name="Nishida K"/>
            <person name="Terakita A"/>
            <person name="Kuratani S"/>
            <person name="Sato K"/>
            <person name="Hyodo S Kuraku.S."/>
        </authorList>
    </citation>
    <scope>NUCLEOTIDE SEQUENCE [LARGE SCALE GENOMIC DNA]</scope>
</reference>
<evidence type="ECO:0000313" key="3">
    <source>
        <dbReference type="EMBL" id="GCB81035.1"/>
    </source>
</evidence>